<reference evidence="3" key="1">
    <citation type="journal article" date="2014" name="Nat. Genet.">
        <title>Genome of the human hookworm Necator americanus.</title>
        <authorList>
            <person name="Tang Y.T."/>
            <person name="Gao X."/>
            <person name="Rosa B.A."/>
            <person name="Abubucker S."/>
            <person name="Hallsworth-Pepin K."/>
            <person name="Martin J."/>
            <person name="Tyagi R."/>
            <person name="Heizer E."/>
            <person name="Zhang X."/>
            <person name="Bhonagiri-Palsikar V."/>
            <person name="Minx P."/>
            <person name="Warren W.C."/>
            <person name="Wang Q."/>
            <person name="Zhan B."/>
            <person name="Hotez P.J."/>
            <person name="Sternberg P.W."/>
            <person name="Dougall A."/>
            <person name="Gaze S.T."/>
            <person name="Mulvenna J."/>
            <person name="Sotillo J."/>
            <person name="Ranganathan S."/>
            <person name="Rabelo E.M."/>
            <person name="Wilson R.K."/>
            <person name="Felgner P.L."/>
            <person name="Bethony J."/>
            <person name="Hawdon J.M."/>
            <person name="Gasser R.B."/>
            <person name="Loukas A."/>
            <person name="Mitreva M."/>
        </authorList>
    </citation>
    <scope>NUCLEOTIDE SEQUENCE [LARGE SCALE GENOMIC DNA]</scope>
</reference>
<feature type="transmembrane region" description="Helical" evidence="1">
    <location>
        <begin position="55"/>
        <end position="80"/>
    </location>
</feature>
<dbReference type="AlphaFoldDB" id="W2SM01"/>
<evidence type="ECO:0000313" key="2">
    <source>
        <dbReference type="EMBL" id="ETN70655.1"/>
    </source>
</evidence>
<dbReference type="EMBL" id="KI668914">
    <property type="protein sequence ID" value="ETN70655.1"/>
    <property type="molecule type" value="Genomic_DNA"/>
</dbReference>
<keyword evidence="1" id="KW-1133">Transmembrane helix</keyword>
<keyword evidence="1" id="KW-0812">Transmembrane</keyword>
<dbReference type="Proteomes" id="UP000053676">
    <property type="component" value="Unassembled WGS sequence"/>
</dbReference>
<evidence type="ECO:0000256" key="1">
    <source>
        <dbReference type="SAM" id="Phobius"/>
    </source>
</evidence>
<protein>
    <submittedName>
        <fullName evidence="2">Uncharacterized protein</fullName>
    </submittedName>
</protein>
<accession>W2SM01</accession>
<dbReference type="KEGG" id="nai:NECAME_14616"/>
<dbReference type="STRING" id="51031.W2SM01"/>
<gene>
    <name evidence="2" type="ORF">NECAME_14616</name>
</gene>
<organism evidence="2 3">
    <name type="scientific">Necator americanus</name>
    <name type="common">Human hookworm</name>
    <dbReference type="NCBI Taxonomy" id="51031"/>
    <lineage>
        <taxon>Eukaryota</taxon>
        <taxon>Metazoa</taxon>
        <taxon>Ecdysozoa</taxon>
        <taxon>Nematoda</taxon>
        <taxon>Chromadorea</taxon>
        <taxon>Rhabditida</taxon>
        <taxon>Rhabditina</taxon>
        <taxon>Rhabditomorpha</taxon>
        <taxon>Strongyloidea</taxon>
        <taxon>Ancylostomatidae</taxon>
        <taxon>Bunostominae</taxon>
        <taxon>Necator</taxon>
    </lineage>
</organism>
<sequence length="120" mass="13572">MQSLPIESIEISTMRSRPYEASMSTTSKEDEEYDVFKANVTRTSVWNIDAQKSSAASWIVAIVAVIIIGLLLLATTLLVLRYVRQSRKLHGKYNPAREEHALSTSFSVPMSHMSRDERLI</sequence>
<keyword evidence="1" id="KW-0472">Membrane</keyword>
<evidence type="ECO:0000313" key="3">
    <source>
        <dbReference type="Proteomes" id="UP000053676"/>
    </source>
</evidence>
<dbReference type="OrthoDB" id="283575at2759"/>
<keyword evidence="3" id="KW-1185">Reference proteome</keyword>
<name>W2SM01_NECAM</name>
<proteinExistence type="predicted"/>